<evidence type="ECO:0000313" key="2">
    <source>
        <dbReference type="EMBL" id="AJE45055.1"/>
    </source>
</evidence>
<proteinExistence type="predicted"/>
<feature type="region of interest" description="Disordered" evidence="1">
    <location>
        <begin position="1"/>
        <end position="21"/>
    </location>
</feature>
<dbReference type="Proteomes" id="UP000031521">
    <property type="component" value="Chromosome"/>
</dbReference>
<dbReference type="KEGG" id="cid:P73_0340"/>
<dbReference type="OrthoDB" id="4303499at2"/>
<accession>A0A0B5DV14</accession>
<evidence type="ECO:0000313" key="3">
    <source>
        <dbReference type="Proteomes" id="UP000031521"/>
    </source>
</evidence>
<protein>
    <recommendedName>
        <fullName evidence="4">DUF35 domain-containing protein</fullName>
    </recommendedName>
</protein>
<dbReference type="AlphaFoldDB" id="A0A0B5DV14"/>
<dbReference type="RefSeq" id="WP_043868190.1">
    <property type="nucleotide sequence ID" value="NZ_CP004393.1"/>
</dbReference>
<evidence type="ECO:0000256" key="1">
    <source>
        <dbReference type="SAM" id="MobiDB-lite"/>
    </source>
</evidence>
<dbReference type="STRING" id="1208324.P73_0340"/>
<gene>
    <name evidence="2" type="ORF">P73_0340</name>
</gene>
<organism evidence="2 3">
    <name type="scientific">Celeribacter indicus</name>
    <dbReference type="NCBI Taxonomy" id="1208324"/>
    <lineage>
        <taxon>Bacteria</taxon>
        <taxon>Pseudomonadati</taxon>
        <taxon>Pseudomonadota</taxon>
        <taxon>Alphaproteobacteria</taxon>
        <taxon>Rhodobacterales</taxon>
        <taxon>Roseobacteraceae</taxon>
        <taxon>Celeribacter</taxon>
    </lineage>
</organism>
<sequence>MSGDHGFRADPPTLLGSRDPATGQVYFPPRTLSADGALTRCEEVELSREGILHTWTQMGGRFYGQVDLPEKVRIQCVLAPGVPEIGAVYRLEAAAADDGAAGWRFARA</sequence>
<dbReference type="InterPro" id="IPR012340">
    <property type="entry name" value="NA-bd_OB-fold"/>
</dbReference>
<dbReference type="EMBL" id="CP004393">
    <property type="protein sequence ID" value="AJE45055.1"/>
    <property type="molecule type" value="Genomic_DNA"/>
</dbReference>
<reference evidence="2 3" key="1">
    <citation type="journal article" date="2014" name="Int. J. Syst. Evol. Microbiol.">
        <title>Celeribacter indicus sp. nov., a polycyclic aromatic hydrocarbon-degrading bacterium from deep-sea sediment and reclassification of Huaishuia halophila as Celeribacter halophilus comb. nov.</title>
        <authorList>
            <person name="Lai Q."/>
            <person name="Cao J."/>
            <person name="Yuan J."/>
            <person name="Li F."/>
            <person name="Shao Z."/>
        </authorList>
    </citation>
    <scope>NUCLEOTIDE SEQUENCE [LARGE SCALE GENOMIC DNA]</scope>
    <source>
        <strain evidence="2">P73</strain>
    </source>
</reference>
<evidence type="ECO:0008006" key="4">
    <source>
        <dbReference type="Google" id="ProtNLM"/>
    </source>
</evidence>
<dbReference type="SUPFAM" id="SSF50249">
    <property type="entry name" value="Nucleic acid-binding proteins"/>
    <property type="match status" value="1"/>
</dbReference>
<dbReference type="HOGENOM" id="CLU_2192297_0_0_5"/>
<name>A0A0B5DV14_9RHOB</name>
<keyword evidence="3" id="KW-1185">Reference proteome</keyword>